<feature type="compositionally biased region" description="Acidic residues" evidence="4">
    <location>
        <begin position="175"/>
        <end position="185"/>
    </location>
</feature>
<protein>
    <submittedName>
        <fullName evidence="6">Response regulator</fullName>
    </submittedName>
</protein>
<proteinExistence type="predicted"/>
<keyword evidence="1 3" id="KW-0597">Phosphoprotein</keyword>
<feature type="region of interest" description="Disordered" evidence="4">
    <location>
        <begin position="156"/>
        <end position="185"/>
    </location>
</feature>
<dbReference type="InterPro" id="IPR050595">
    <property type="entry name" value="Bact_response_regulator"/>
</dbReference>
<dbReference type="AlphaFoldDB" id="A0A6G4R014"/>
<evidence type="ECO:0000256" key="2">
    <source>
        <dbReference type="ARBA" id="ARBA00023012"/>
    </source>
</evidence>
<comment type="caution">
    <text evidence="6">The sequence shown here is derived from an EMBL/GenBank/DDBJ whole genome shotgun (WGS) entry which is preliminary data.</text>
</comment>
<dbReference type="SMART" id="SM00448">
    <property type="entry name" value="REC"/>
    <property type="match status" value="1"/>
</dbReference>
<reference evidence="6" key="1">
    <citation type="submission" date="2020-02" db="EMBL/GenBank/DDBJ databases">
        <authorList>
            <person name="Gao J."/>
            <person name="Sun J."/>
        </authorList>
    </citation>
    <scope>NUCLEOTIDE SEQUENCE</scope>
    <source>
        <strain evidence="6">602-2</strain>
    </source>
</reference>
<feature type="modified residue" description="4-aspartylphosphate" evidence="3">
    <location>
        <position position="60"/>
    </location>
</feature>
<accession>A0A6G4R014</accession>
<dbReference type="PANTHER" id="PTHR44591">
    <property type="entry name" value="STRESS RESPONSE REGULATOR PROTEIN 1"/>
    <property type="match status" value="1"/>
</dbReference>
<evidence type="ECO:0000259" key="5">
    <source>
        <dbReference type="PROSITE" id="PS50110"/>
    </source>
</evidence>
<dbReference type="InterPro" id="IPR001789">
    <property type="entry name" value="Sig_transdc_resp-reg_receiver"/>
</dbReference>
<dbReference type="GO" id="GO:0000160">
    <property type="term" value="P:phosphorelay signal transduction system"/>
    <property type="evidence" value="ECO:0007669"/>
    <property type="project" value="UniProtKB-KW"/>
</dbReference>
<organism evidence="6">
    <name type="scientific">Caulobacter sp. 602-2</name>
    <dbReference type="NCBI Taxonomy" id="2710887"/>
    <lineage>
        <taxon>Bacteria</taxon>
        <taxon>Pseudomonadati</taxon>
        <taxon>Pseudomonadota</taxon>
        <taxon>Alphaproteobacteria</taxon>
        <taxon>Caulobacterales</taxon>
        <taxon>Caulobacteraceae</taxon>
        <taxon>Caulobacter</taxon>
    </lineage>
</organism>
<evidence type="ECO:0000256" key="4">
    <source>
        <dbReference type="SAM" id="MobiDB-lite"/>
    </source>
</evidence>
<dbReference type="InterPro" id="IPR011006">
    <property type="entry name" value="CheY-like_superfamily"/>
</dbReference>
<gene>
    <name evidence="6" type="ORF">G5B46_14550</name>
</gene>
<dbReference type="Gene3D" id="3.40.50.2300">
    <property type="match status" value="1"/>
</dbReference>
<evidence type="ECO:0000313" key="6">
    <source>
        <dbReference type="EMBL" id="NGM50835.1"/>
    </source>
</evidence>
<feature type="domain" description="Response regulatory" evidence="5">
    <location>
        <begin position="10"/>
        <end position="129"/>
    </location>
</feature>
<dbReference type="EMBL" id="JAAKGT010000006">
    <property type="protein sequence ID" value="NGM50835.1"/>
    <property type="molecule type" value="Genomic_DNA"/>
</dbReference>
<dbReference type="Pfam" id="PF00072">
    <property type="entry name" value="Response_reg"/>
    <property type="match status" value="1"/>
</dbReference>
<keyword evidence="2" id="KW-0902">Two-component regulatory system</keyword>
<dbReference type="CDD" id="cd00156">
    <property type="entry name" value="REC"/>
    <property type="match status" value="1"/>
</dbReference>
<sequence length="185" mass="20633">MSAVDLRALTMLIVDDNANMRGILAAILKSAGVRRILEAGDGVEGLKLFSEREIDIVFTDLMMQPVDGLSFVHWIRNSQASPNPYAPIIMMTGHATRRTLDEARMAGVTEFLAKPLTARGVMHRINEVINNPRDFVRTQAYFGPCRRRRIDHDFVGDERRGAQPAPTALGGESEAAYDFDPEEVY</sequence>
<evidence type="ECO:0000256" key="3">
    <source>
        <dbReference type="PROSITE-ProRule" id="PRU00169"/>
    </source>
</evidence>
<dbReference type="SUPFAM" id="SSF52172">
    <property type="entry name" value="CheY-like"/>
    <property type="match status" value="1"/>
</dbReference>
<dbReference type="RefSeq" id="WP_165259725.1">
    <property type="nucleotide sequence ID" value="NZ_JAAKGT010000006.1"/>
</dbReference>
<name>A0A6G4R014_9CAUL</name>
<evidence type="ECO:0000256" key="1">
    <source>
        <dbReference type="ARBA" id="ARBA00022553"/>
    </source>
</evidence>
<dbReference type="PROSITE" id="PS50110">
    <property type="entry name" value="RESPONSE_REGULATORY"/>
    <property type="match status" value="1"/>
</dbReference>
<dbReference type="PANTHER" id="PTHR44591:SF14">
    <property type="entry name" value="PROTEIN PILG"/>
    <property type="match status" value="1"/>
</dbReference>